<comment type="subcellular location">
    <subcellularLocation>
        <location evidence="1">Membrane</location>
        <topology evidence="1">Multi-pass membrane protein</topology>
    </subcellularLocation>
</comment>
<feature type="transmembrane region" description="Helical" evidence="7">
    <location>
        <begin position="583"/>
        <end position="604"/>
    </location>
</feature>
<proteinExistence type="predicted"/>
<dbReference type="CDD" id="cd01116">
    <property type="entry name" value="P_permease"/>
    <property type="match status" value="1"/>
</dbReference>
<feature type="transmembrane region" description="Helical" evidence="7">
    <location>
        <begin position="664"/>
        <end position="682"/>
    </location>
</feature>
<dbReference type="PANTHER" id="PTHR43568:SF1">
    <property type="entry name" value="P PROTEIN"/>
    <property type="match status" value="1"/>
</dbReference>
<feature type="region of interest" description="Disordered" evidence="6">
    <location>
        <begin position="1"/>
        <end position="46"/>
    </location>
</feature>
<dbReference type="OrthoDB" id="442352at2759"/>
<evidence type="ECO:0000259" key="8">
    <source>
        <dbReference type="Pfam" id="PF03600"/>
    </source>
</evidence>
<feature type="transmembrane region" description="Helical" evidence="7">
    <location>
        <begin position="393"/>
        <end position="411"/>
    </location>
</feature>
<dbReference type="EMBL" id="GL349455">
    <property type="protein sequence ID" value="KNC49431.1"/>
    <property type="molecule type" value="Genomic_DNA"/>
</dbReference>
<gene>
    <name evidence="9" type="ORF">AMSG_05437</name>
</gene>
<dbReference type="GO" id="GO:0055085">
    <property type="term" value="P:transmembrane transport"/>
    <property type="evidence" value="ECO:0007669"/>
    <property type="project" value="InterPro"/>
</dbReference>
<dbReference type="Pfam" id="PF03600">
    <property type="entry name" value="CitMHS"/>
    <property type="match status" value="1"/>
</dbReference>
<keyword evidence="10" id="KW-1185">Reference proteome</keyword>
<dbReference type="Proteomes" id="UP000054408">
    <property type="component" value="Unassembled WGS sequence"/>
</dbReference>
<keyword evidence="2" id="KW-0813">Transport</keyword>
<dbReference type="InterPro" id="IPR051475">
    <property type="entry name" value="Diverse_Ion_Transporter"/>
</dbReference>
<evidence type="ECO:0000256" key="7">
    <source>
        <dbReference type="SAM" id="Phobius"/>
    </source>
</evidence>
<evidence type="ECO:0000256" key="5">
    <source>
        <dbReference type="ARBA" id="ARBA00023136"/>
    </source>
</evidence>
<feature type="transmembrane region" description="Helical" evidence="7">
    <location>
        <begin position="610"/>
        <end position="627"/>
    </location>
</feature>
<dbReference type="PANTHER" id="PTHR43568">
    <property type="entry name" value="P PROTEIN"/>
    <property type="match status" value="1"/>
</dbReference>
<dbReference type="GO" id="GO:0016020">
    <property type="term" value="C:membrane"/>
    <property type="evidence" value="ECO:0007669"/>
    <property type="project" value="UniProtKB-SubCell"/>
</dbReference>
<evidence type="ECO:0000313" key="9">
    <source>
        <dbReference type="EMBL" id="KNC49431.1"/>
    </source>
</evidence>
<dbReference type="RefSeq" id="XP_013757853.1">
    <property type="nucleotide sequence ID" value="XM_013902399.1"/>
</dbReference>
<sequence length="780" mass="81059">MLRTLRSSSSSSSTGSIAALPRSASTCSSDGGSPFPLPASTAGGRRARGGAAAEAGVGAGTVAGLGDGAGAGAAAGVTAATPLLAGSGRGGGGDGELGLGLGLAGEGGGGYGLAGGDEVLVLERRKAPLVASCMAVVARFKFRLGLTAGVLALLLVGAVFFSSASSAETEPGDELIGVGRGMPYKWMVDMSGPLAYFKVVVTGPPREKLGGSGNATGSAVHIDVALIAVVDGVESAVGDAWRIELESEESTEEEKRIPGPDTHFDALPGAPYLFFEISTNSPTPIGLQLHVVQLSEAAAYQVLFAAVILVVVYVFIVFELLHRVIAAMLGSFITLATLAAIDERPSLETIIGWIEYETVCLLFGMMVMVGIFSTTGFFEWVAVKAYKFSNGDINRLVVVLCVFTAILSAFLDNVTTILLLTPVTIQLCTVLSIDPVPLLVAEVVFSNIGGTATAIGDPPNVIIVSDSRVSAAGVGFLDLTLNLAPGAILATLAAYVFLKWQYGGLFDNVKPLTPLEQEVEVWRKTLKRTPVGSTPEEARVRELLVAHIEQLEDLVAAEANEGGGGNVSIAALEAKYKIHDAPLFVSCATVLFVVILLFFLQSVFKINLNLAWISILGALTMLIVSGIHDIEEVLEKGLGELGLITYIGDVTSEAIKSVPAQSRLAVALLLILWISALVSSFLDNIPFVTAMIPVVLQLGSDPEVNLPLAPLVYALAFGSCMGGNGTLIGASANVVAAGLALQAGHDISFNRYFRTGFPVMIVSVCVVSLYLMVVHVWILG</sequence>
<feature type="transmembrane region" description="Helical" evidence="7">
    <location>
        <begin position="479"/>
        <end position="498"/>
    </location>
</feature>
<dbReference type="GeneID" id="25564855"/>
<evidence type="ECO:0000256" key="4">
    <source>
        <dbReference type="ARBA" id="ARBA00022989"/>
    </source>
</evidence>
<feature type="transmembrane region" description="Helical" evidence="7">
    <location>
        <begin position="298"/>
        <end position="317"/>
    </location>
</feature>
<feature type="transmembrane region" description="Helical" evidence="7">
    <location>
        <begin position="324"/>
        <end position="341"/>
    </location>
</feature>
<feature type="transmembrane region" description="Helical" evidence="7">
    <location>
        <begin position="711"/>
        <end position="736"/>
    </location>
</feature>
<dbReference type="InterPro" id="IPR004680">
    <property type="entry name" value="Cit_transptr-like_dom"/>
</dbReference>
<feature type="transmembrane region" description="Helical" evidence="7">
    <location>
        <begin position="757"/>
        <end position="778"/>
    </location>
</feature>
<evidence type="ECO:0000256" key="6">
    <source>
        <dbReference type="SAM" id="MobiDB-lite"/>
    </source>
</evidence>
<accession>A0A0L0DBE0</accession>
<evidence type="ECO:0000256" key="3">
    <source>
        <dbReference type="ARBA" id="ARBA00022692"/>
    </source>
</evidence>
<keyword evidence="5 7" id="KW-0472">Membrane</keyword>
<keyword evidence="3 7" id="KW-0812">Transmembrane</keyword>
<feature type="domain" description="Citrate transporter-like" evidence="8">
    <location>
        <begin position="313"/>
        <end position="718"/>
    </location>
</feature>
<dbReference type="AlphaFoldDB" id="A0A0L0DBE0"/>
<evidence type="ECO:0000313" key="10">
    <source>
        <dbReference type="Proteomes" id="UP000054408"/>
    </source>
</evidence>
<protein>
    <submittedName>
        <fullName evidence="9">Tyrosine transporter</fullName>
    </submittedName>
</protein>
<organism evidence="9 10">
    <name type="scientific">Thecamonas trahens ATCC 50062</name>
    <dbReference type="NCBI Taxonomy" id="461836"/>
    <lineage>
        <taxon>Eukaryota</taxon>
        <taxon>Apusozoa</taxon>
        <taxon>Apusomonadida</taxon>
        <taxon>Apusomonadidae</taxon>
        <taxon>Thecamonas</taxon>
    </lineage>
</organism>
<dbReference type="STRING" id="461836.A0A0L0DBE0"/>
<feature type="transmembrane region" description="Helical" evidence="7">
    <location>
        <begin position="361"/>
        <end position="381"/>
    </location>
</feature>
<feature type="transmembrane region" description="Helical" evidence="7">
    <location>
        <begin position="144"/>
        <end position="164"/>
    </location>
</feature>
<dbReference type="eggNOG" id="KOG2639">
    <property type="taxonomic scope" value="Eukaryota"/>
</dbReference>
<evidence type="ECO:0000256" key="1">
    <source>
        <dbReference type="ARBA" id="ARBA00004141"/>
    </source>
</evidence>
<keyword evidence="4 7" id="KW-1133">Transmembrane helix</keyword>
<name>A0A0L0DBE0_THETB</name>
<reference evidence="9 10" key="1">
    <citation type="submission" date="2010-05" db="EMBL/GenBank/DDBJ databases">
        <title>The Genome Sequence of Thecamonas trahens ATCC 50062.</title>
        <authorList>
            <consortium name="The Broad Institute Genome Sequencing Platform"/>
            <person name="Russ C."/>
            <person name="Cuomo C."/>
            <person name="Shea T."/>
            <person name="Young S.K."/>
            <person name="Zeng Q."/>
            <person name="Koehrsen M."/>
            <person name="Haas B."/>
            <person name="Borodovsky M."/>
            <person name="Guigo R."/>
            <person name="Alvarado L."/>
            <person name="Berlin A."/>
            <person name="Bochicchio J."/>
            <person name="Borenstein D."/>
            <person name="Chapman S."/>
            <person name="Chen Z."/>
            <person name="Freedman E."/>
            <person name="Gellesch M."/>
            <person name="Goldberg J."/>
            <person name="Griggs A."/>
            <person name="Gujja S."/>
            <person name="Heilman E."/>
            <person name="Heiman D."/>
            <person name="Hepburn T."/>
            <person name="Howarth C."/>
            <person name="Jen D."/>
            <person name="Larson L."/>
            <person name="Mehta T."/>
            <person name="Park D."/>
            <person name="Pearson M."/>
            <person name="Roberts A."/>
            <person name="Saif S."/>
            <person name="Shenoy N."/>
            <person name="Sisk P."/>
            <person name="Stolte C."/>
            <person name="Sykes S."/>
            <person name="Thomson T."/>
            <person name="Walk T."/>
            <person name="White J."/>
            <person name="Yandava C."/>
            <person name="Burger G."/>
            <person name="Gray M.W."/>
            <person name="Holland P.W.H."/>
            <person name="King N."/>
            <person name="Lang F.B.F."/>
            <person name="Roger A.J."/>
            <person name="Ruiz-Trillo I."/>
            <person name="Lander E."/>
            <person name="Nusbaum C."/>
        </authorList>
    </citation>
    <scope>NUCLEOTIDE SEQUENCE [LARGE SCALE GENOMIC DNA]</scope>
    <source>
        <strain evidence="9 10">ATCC 50062</strain>
    </source>
</reference>
<evidence type="ECO:0000256" key="2">
    <source>
        <dbReference type="ARBA" id="ARBA00022448"/>
    </source>
</evidence>